<sequence>MSKLPNLSGKDVAKKLEKIGFVFVRQSGSHMILRREKPFKMTVTIPDHKELKRGTLKNILRQVGISLDEFLKL</sequence>
<accession>A0A1H3FEL0</accession>
<comment type="similarity">
    <text evidence="1">Belongs to the HicA mRNA interferase family.</text>
</comment>
<proteinExistence type="inferred from homology"/>
<protein>
    <submittedName>
        <fullName evidence="8">Predicted RNA binding protein YcfA, dsRBD-like fold, HicA-like mRNA interferase family</fullName>
    </submittedName>
</protein>
<dbReference type="Proteomes" id="UP000199266">
    <property type="component" value="Unassembled WGS sequence"/>
</dbReference>
<evidence type="ECO:0000313" key="8">
    <source>
        <dbReference type="EMBL" id="SDX89370.1"/>
    </source>
</evidence>
<evidence type="ECO:0000256" key="4">
    <source>
        <dbReference type="ARBA" id="ARBA00022759"/>
    </source>
</evidence>
<organism evidence="8 9">
    <name type="scientific">Acetomicrobium thermoterrenum DSM 13490</name>
    <dbReference type="NCBI Taxonomy" id="1120987"/>
    <lineage>
        <taxon>Bacteria</taxon>
        <taxon>Thermotogati</taxon>
        <taxon>Synergistota</taxon>
        <taxon>Synergistia</taxon>
        <taxon>Synergistales</taxon>
        <taxon>Acetomicrobiaceae</taxon>
        <taxon>Acetomicrobium</taxon>
    </lineage>
</organism>
<dbReference type="InterPro" id="IPR012933">
    <property type="entry name" value="HicA_mRNA_interferase"/>
</dbReference>
<evidence type="ECO:0000256" key="1">
    <source>
        <dbReference type="ARBA" id="ARBA00006620"/>
    </source>
</evidence>
<dbReference type="PANTHER" id="PTHR34873:SF3">
    <property type="entry name" value="ADDICTION MODULE TOXIN, HICA FAMILY"/>
    <property type="match status" value="1"/>
</dbReference>
<keyword evidence="5" id="KW-0378">Hydrolase</keyword>
<keyword evidence="2" id="KW-1277">Toxin-antitoxin system</keyword>
<evidence type="ECO:0000313" key="9">
    <source>
        <dbReference type="Proteomes" id="UP000199266"/>
    </source>
</evidence>
<keyword evidence="7" id="KW-0346">Stress response</keyword>
<dbReference type="Pfam" id="PF07927">
    <property type="entry name" value="HicA_toxin"/>
    <property type="match status" value="1"/>
</dbReference>
<reference evidence="9" key="1">
    <citation type="submission" date="2016-10" db="EMBL/GenBank/DDBJ databases">
        <authorList>
            <person name="Varghese N."/>
            <person name="Submissions S."/>
        </authorList>
    </citation>
    <scope>NUCLEOTIDE SEQUENCE [LARGE SCALE GENOMIC DNA]</scope>
    <source>
        <strain evidence="9">DSM 13490</strain>
    </source>
</reference>
<name>A0A1H3FEL0_9BACT</name>
<gene>
    <name evidence="8" type="ORF">SAMN03080603_01038</name>
</gene>
<evidence type="ECO:0000256" key="3">
    <source>
        <dbReference type="ARBA" id="ARBA00022722"/>
    </source>
</evidence>
<dbReference type="EMBL" id="FNPD01000005">
    <property type="protein sequence ID" value="SDX89370.1"/>
    <property type="molecule type" value="Genomic_DNA"/>
</dbReference>
<evidence type="ECO:0000256" key="6">
    <source>
        <dbReference type="ARBA" id="ARBA00022884"/>
    </source>
</evidence>
<dbReference type="RefSeq" id="WP_091461072.1">
    <property type="nucleotide sequence ID" value="NZ_FNPD01000005.1"/>
</dbReference>
<dbReference type="SUPFAM" id="SSF54786">
    <property type="entry name" value="YcfA/nrd intein domain"/>
    <property type="match status" value="1"/>
</dbReference>
<evidence type="ECO:0000256" key="5">
    <source>
        <dbReference type="ARBA" id="ARBA00022801"/>
    </source>
</evidence>
<dbReference type="AlphaFoldDB" id="A0A1H3FEL0"/>
<evidence type="ECO:0000256" key="2">
    <source>
        <dbReference type="ARBA" id="ARBA00022649"/>
    </source>
</evidence>
<dbReference type="PANTHER" id="PTHR34873">
    <property type="entry name" value="SSR1766 PROTEIN"/>
    <property type="match status" value="1"/>
</dbReference>
<keyword evidence="4" id="KW-0255">Endonuclease</keyword>
<keyword evidence="3" id="KW-0540">Nuclease</keyword>
<dbReference type="GO" id="GO:0003729">
    <property type="term" value="F:mRNA binding"/>
    <property type="evidence" value="ECO:0007669"/>
    <property type="project" value="InterPro"/>
</dbReference>
<keyword evidence="6" id="KW-0694">RNA-binding</keyword>
<dbReference type="GO" id="GO:0004519">
    <property type="term" value="F:endonuclease activity"/>
    <property type="evidence" value="ECO:0007669"/>
    <property type="project" value="UniProtKB-KW"/>
</dbReference>
<dbReference type="InterPro" id="IPR038570">
    <property type="entry name" value="HicA_sf"/>
</dbReference>
<dbReference type="GO" id="GO:0016787">
    <property type="term" value="F:hydrolase activity"/>
    <property type="evidence" value="ECO:0007669"/>
    <property type="project" value="UniProtKB-KW"/>
</dbReference>
<evidence type="ECO:0000256" key="7">
    <source>
        <dbReference type="ARBA" id="ARBA00023016"/>
    </source>
</evidence>
<dbReference type="Gene3D" id="3.30.920.30">
    <property type="entry name" value="Hypothetical protein"/>
    <property type="match status" value="1"/>
</dbReference>
<keyword evidence="9" id="KW-1185">Reference proteome</keyword>